<dbReference type="AlphaFoldDB" id="A0AAW0AWJ2"/>
<proteinExistence type="predicted"/>
<keyword evidence="2" id="KW-1185">Reference proteome</keyword>
<evidence type="ECO:0000313" key="1">
    <source>
        <dbReference type="EMBL" id="KAK7016871.1"/>
    </source>
</evidence>
<reference evidence="1 2" key="1">
    <citation type="journal article" date="2024" name="J Genomics">
        <title>Draft genome sequencing and assembly of Favolaschia claudopus CIRM-BRFM 2984 isolated from oak limbs.</title>
        <authorList>
            <person name="Navarro D."/>
            <person name="Drula E."/>
            <person name="Chaduli D."/>
            <person name="Cazenave R."/>
            <person name="Ahrendt S."/>
            <person name="Wang J."/>
            <person name="Lipzen A."/>
            <person name="Daum C."/>
            <person name="Barry K."/>
            <person name="Grigoriev I.V."/>
            <person name="Favel A."/>
            <person name="Rosso M.N."/>
            <person name="Martin F."/>
        </authorList>
    </citation>
    <scope>NUCLEOTIDE SEQUENCE [LARGE SCALE GENOMIC DNA]</scope>
    <source>
        <strain evidence="1 2">CIRM-BRFM 2984</strain>
    </source>
</reference>
<dbReference type="EMBL" id="JAWWNJ010000049">
    <property type="protein sequence ID" value="KAK7016871.1"/>
    <property type="molecule type" value="Genomic_DNA"/>
</dbReference>
<name>A0AAW0AWJ2_9AGAR</name>
<organism evidence="1 2">
    <name type="scientific">Favolaschia claudopus</name>
    <dbReference type="NCBI Taxonomy" id="2862362"/>
    <lineage>
        <taxon>Eukaryota</taxon>
        <taxon>Fungi</taxon>
        <taxon>Dikarya</taxon>
        <taxon>Basidiomycota</taxon>
        <taxon>Agaricomycotina</taxon>
        <taxon>Agaricomycetes</taxon>
        <taxon>Agaricomycetidae</taxon>
        <taxon>Agaricales</taxon>
        <taxon>Marasmiineae</taxon>
        <taxon>Mycenaceae</taxon>
        <taxon>Favolaschia</taxon>
    </lineage>
</organism>
<evidence type="ECO:0000313" key="2">
    <source>
        <dbReference type="Proteomes" id="UP001362999"/>
    </source>
</evidence>
<accession>A0AAW0AWJ2</accession>
<dbReference type="Proteomes" id="UP001362999">
    <property type="component" value="Unassembled WGS sequence"/>
</dbReference>
<comment type="caution">
    <text evidence="1">The sequence shown here is derived from an EMBL/GenBank/DDBJ whole genome shotgun (WGS) entry which is preliminary data.</text>
</comment>
<protein>
    <submittedName>
        <fullName evidence="1">Uncharacterized protein</fullName>
    </submittedName>
</protein>
<gene>
    <name evidence="1" type="ORF">R3P38DRAFT_1330347</name>
</gene>
<sequence length="206" mass="22597">MPRPLICSDLRLEFLLPSLLPLFHTPPSAHSVLAHTESASSLSTHRLRLPQGPVHQTASGFGIATSSSAGIRLYVQNLQCAAWVGDLLSEVTFDSTGLHSLCRPAPLEQAASLLASPRHYPSRRARRSPLRTRSISYAAVYSVVLTSLHPSLLICCRLGLYTQLFFTDSTLPLVLRDRPIILLTSLPFRLIGTCTHPFDFSSELPS</sequence>